<dbReference type="PROSITE" id="PS51257">
    <property type="entry name" value="PROKAR_LIPOPROTEIN"/>
    <property type="match status" value="1"/>
</dbReference>
<name>A0AAN9S2M8_PSOTE</name>
<feature type="domain" description="Sieve element occlusion C-terminal" evidence="1">
    <location>
        <begin position="176"/>
        <end position="355"/>
    </location>
</feature>
<comment type="caution">
    <text evidence="2">The sequence shown here is derived from an EMBL/GenBank/DDBJ whole genome shotgun (WGS) entry which is preliminary data.</text>
</comment>
<accession>A0AAN9S2M8</accession>
<organism evidence="2 3">
    <name type="scientific">Psophocarpus tetragonolobus</name>
    <name type="common">Winged bean</name>
    <name type="synonym">Dolichos tetragonolobus</name>
    <dbReference type="NCBI Taxonomy" id="3891"/>
    <lineage>
        <taxon>Eukaryota</taxon>
        <taxon>Viridiplantae</taxon>
        <taxon>Streptophyta</taxon>
        <taxon>Embryophyta</taxon>
        <taxon>Tracheophyta</taxon>
        <taxon>Spermatophyta</taxon>
        <taxon>Magnoliopsida</taxon>
        <taxon>eudicotyledons</taxon>
        <taxon>Gunneridae</taxon>
        <taxon>Pentapetalae</taxon>
        <taxon>rosids</taxon>
        <taxon>fabids</taxon>
        <taxon>Fabales</taxon>
        <taxon>Fabaceae</taxon>
        <taxon>Papilionoideae</taxon>
        <taxon>50 kb inversion clade</taxon>
        <taxon>NPAAA clade</taxon>
        <taxon>indigoferoid/millettioid clade</taxon>
        <taxon>Phaseoleae</taxon>
        <taxon>Psophocarpus</taxon>
    </lineage>
</organism>
<dbReference type="GO" id="GO:0010088">
    <property type="term" value="P:phloem development"/>
    <property type="evidence" value="ECO:0007669"/>
    <property type="project" value="InterPro"/>
</dbReference>
<reference evidence="2 3" key="1">
    <citation type="submission" date="2024-01" db="EMBL/GenBank/DDBJ databases">
        <title>The genomes of 5 underutilized Papilionoideae crops provide insights into root nodulation and disease resistanc.</title>
        <authorList>
            <person name="Jiang F."/>
        </authorList>
    </citation>
    <scope>NUCLEOTIDE SEQUENCE [LARGE SCALE GENOMIC DNA]</scope>
    <source>
        <strain evidence="2">DUOXIRENSHENG_FW03</strain>
        <tissue evidence="2">Leaves</tissue>
    </source>
</reference>
<dbReference type="Proteomes" id="UP001386955">
    <property type="component" value="Unassembled WGS sequence"/>
</dbReference>
<evidence type="ECO:0000313" key="3">
    <source>
        <dbReference type="Proteomes" id="UP001386955"/>
    </source>
</evidence>
<dbReference type="PANTHER" id="PTHR33232:SF11">
    <property type="entry name" value="PROTEIN SIEVE ELEMENT OCCLUSION C"/>
    <property type="match status" value="1"/>
</dbReference>
<evidence type="ECO:0000259" key="1">
    <source>
        <dbReference type="Pfam" id="PF14577"/>
    </source>
</evidence>
<dbReference type="InterPro" id="IPR027944">
    <property type="entry name" value="SEO_C"/>
</dbReference>
<dbReference type="Pfam" id="PF14577">
    <property type="entry name" value="SEO_C"/>
    <property type="match status" value="1"/>
</dbReference>
<proteinExistence type="predicted"/>
<dbReference type="PANTHER" id="PTHR33232">
    <property type="entry name" value="PROTEIN SIEVE ELEMENT OCCLUSION B-LIKE"/>
    <property type="match status" value="1"/>
</dbReference>
<dbReference type="EMBL" id="JAYMYS010000007">
    <property type="protein sequence ID" value="KAK7387545.1"/>
    <property type="molecule type" value="Genomic_DNA"/>
</dbReference>
<sequence>MYDKLLDLAREEHIDNQMILTLFFSCKKYLPFKDCSTQMKLGVSELKNKTVLLLISNPLVLKPVDILLLVQQTCDHPLNKRLRESYMIVWIPLPSSYTWTDAEENSFNFLSDSLPWHAVRKPRLLSSSMVKYIKEQWNFKDESIMVALDSKGKLTNYNALDMINIWGLQAYPFSASKEKELWQDQNLTMQLLLDDINPLLTYWVEQGKNICLYGSENLVWIQQFNDKITDLKLAGLQLETIYVGKSQLSDQVRQIMAGSGEKNLSDPLSFSNVQFFWLRLESMRRSKLRLRMTPSSDHVLAELSALLDMDDGEEGWAVIGNGVSTDIIRLQGMQVMEFLRNYSAWKENIAKFELSGDTRNVQHPDFMKGVALTHTLYPQKKMKN</sequence>
<keyword evidence="3" id="KW-1185">Reference proteome</keyword>
<dbReference type="InterPro" id="IPR039299">
    <property type="entry name" value="SEOA"/>
</dbReference>
<protein>
    <recommendedName>
        <fullName evidence="1">Sieve element occlusion C-terminal domain-containing protein</fullName>
    </recommendedName>
</protein>
<evidence type="ECO:0000313" key="2">
    <source>
        <dbReference type="EMBL" id="KAK7387545.1"/>
    </source>
</evidence>
<dbReference type="AlphaFoldDB" id="A0AAN9S2M8"/>
<gene>
    <name evidence="2" type="ORF">VNO78_28428</name>
</gene>